<dbReference type="AlphaFoldDB" id="A0A5N5NKQ7"/>
<keyword evidence="2 4" id="KW-0863">Zinc-finger</keyword>
<dbReference type="EMBL" id="VDCV01000002">
    <property type="protein sequence ID" value="KAB5568114.1"/>
    <property type="molecule type" value="Genomic_DNA"/>
</dbReference>
<reference evidence="8" key="1">
    <citation type="journal article" date="2019" name="Gigascience">
        <title>De novo genome assembly of the endangered Acer yangbiense, a plant species with extremely small populations endemic to Yunnan Province, China.</title>
        <authorList>
            <person name="Yang J."/>
            <person name="Wariss H.M."/>
            <person name="Tao L."/>
            <person name="Zhang R."/>
            <person name="Yun Q."/>
            <person name="Hollingsworth P."/>
            <person name="Dao Z."/>
            <person name="Luo G."/>
            <person name="Guo H."/>
            <person name="Ma Y."/>
            <person name="Sun W."/>
        </authorList>
    </citation>
    <scope>NUCLEOTIDE SEQUENCE [LARGE SCALE GENOMIC DNA]</scope>
    <source>
        <strain evidence="8">cv. br00</strain>
    </source>
</reference>
<evidence type="ECO:0000256" key="2">
    <source>
        <dbReference type="ARBA" id="ARBA00022771"/>
    </source>
</evidence>
<gene>
    <name evidence="7" type="ORF">DKX38_001907</name>
</gene>
<dbReference type="GO" id="GO:0004842">
    <property type="term" value="F:ubiquitin-protein transferase activity"/>
    <property type="evidence" value="ECO:0007669"/>
    <property type="project" value="TreeGrafter"/>
</dbReference>
<keyword evidence="8" id="KW-1185">Reference proteome</keyword>
<name>A0A5N5NKQ7_9ROSI</name>
<accession>A0A5N5NKQ7</accession>
<dbReference type="FunFam" id="3.30.40.10:FF:000239">
    <property type="entry name" value="probable BOI-related E3 ubiquitin-protein ligase 2"/>
    <property type="match status" value="1"/>
</dbReference>
<keyword evidence="3" id="KW-0862">Zinc</keyword>
<comment type="caution">
    <text evidence="7">The sequence shown here is derived from an EMBL/GenBank/DDBJ whole genome shotgun (WGS) entry which is preliminary data.</text>
</comment>
<dbReference type="PANTHER" id="PTHR42647:SF22">
    <property type="entry name" value="BOI-RELATED E3 UBIQUITIN-PROTEIN LIGASE 2-RELATED"/>
    <property type="match status" value="1"/>
</dbReference>
<dbReference type="Pfam" id="PF13920">
    <property type="entry name" value="zf-C3HC4_3"/>
    <property type="match status" value="1"/>
</dbReference>
<protein>
    <recommendedName>
        <fullName evidence="6">RING-type domain-containing protein</fullName>
    </recommendedName>
</protein>
<keyword evidence="5" id="KW-0175">Coiled coil</keyword>
<sequence>MCPLRIHVPFNLAGVAMAVQAQLYPERLGLLPLYGQQDCTLSSYVSEFDADLGVAFQEPRQQNIFLDQHNTQNFGFDFNVGAAASSSAACDGSFSMFLSQCLDVQLDMQRREVDCMLQLQAERLRFALQEQRNQLLGIVLKSVESKVSSLMRQNEEDLAQAAKKTMELEVCLRKIELESEQWQRLAREKEAMVVDLSNSLEQIRERLVMASDEVQDAESFCWGSCDIEQVESHKKFVCKGCNSRTSCVLFLPCRHLCSCKSCEALLGSCPVCKSVKEASMEVFWV</sequence>
<dbReference type="InterPro" id="IPR001841">
    <property type="entry name" value="Znf_RING"/>
</dbReference>
<evidence type="ECO:0000259" key="6">
    <source>
        <dbReference type="PROSITE" id="PS50089"/>
    </source>
</evidence>
<dbReference type="Gene3D" id="3.30.40.10">
    <property type="entry name" value="Zinc/RING finger domain, C3HC4 (zinc finger)"/>
    <property type="match status" value="1"/>
</dbReference>
<evidence type="ECO:0000256" key="3">
    <source>
        <dbReference type="ARBA" id="ARBA00022833"/>
    </source>
</evidence>
<dbReference type="InterPro" id="IPR013083">
    <property type="entry name" value="Znf_RING/FYVE/PHD"/>
</dbReference>
<organism evidence="7 8">
    <name type="scientific">Salix brachista</name>
    <dbReference type="NCBI Taxonomy" id="2182728"/>
    <lineage>
        <taxon>Eukaryota</taxon>
        <taxon>Viridiplantae</taxon>
        <taxon>Streptophyta</taxon>
        <taxon>Embryophyta</taxon>
        <taxon>Tracheophyta</taxon>
        <taxon>Spermatophyta</taxon>
        <taxon>Magnoliopsida</taxon>
        <taxon>eudicotyledons</taxon>
        <taxon>Gunneridae</taxon>
        <taxon>Pentapetalae</taxon>
        <taxon>rosids</taxon>
        <taxon>fabids</taxon>
        <taxon>Malpighiales</taxon>
        <taxon>Salicaceae</taxon>
        <taxon>Saliceae</taxon>
        <taxon>Salix</taxon>
    </lineage>
</organism>
<evidence type="ECO:0000256" key="1">
    <source>
        <dbReference type="ARBA" id="ARBA00022723"/>
    </source>
</evidence>
<evidence type="ECO:0000313" key="8">
    <source>
        <dbReference type="Proteomes" id="UP000326939"/>
    </source>
</evidence>
<evidence type="ECO:0000256" key="4">
    <source>
        <dbReference type="PROSITE-ProRule" id="PRU00175"/>
    </source>
</evidence>
<evidence type="ECO:0000256" key="5">
    <source>
        <dbReference type="SAM" id="Coils"/>
    </source>
</evidence>
<keyword evidence="1" id="KW-0479">Metal-binding</keyword>
<feature type="domain" description="RING-type" evidence="6">
    <location>
        <begin position="238"/>
        <end position="273"/>
    </location>
</feature>
<feature type="coiled-coil region" evidence="5">
    <location>
        <begin position="172"/>
        <end position="213"/>
    </location>
</feature>
<dbReference type="Proteomes" id="UP000326939">
    <property type="component" value="Chromosome 2"/>
</dbReference>
<dbReference type="GO" id="GO:0008270">
    <property type="term" value="F:zinc ion binding"/>
    <property type="evidence" value="ECO:0007669"/>
    <property type="project" value="UniProtKB-KW"/>
</dbReference>
<dbReference type="PANTHER" id="PTHR42647">
    <property type="entry name" value="SBP (S-RIBONUCLEASE BINDING PROTEIN) FAMILY PROTEIN"/>
    <property type="match status" value="1"/>
</dbReference>
<proteinExistence type="predicted"/>
<evidence type="ECO:0000313" key="7">
    <source>
        <dbReference type="EMBL" id="KAB5568114.1"/>
    </source>
</evidence>
<dbReference type="PROSITE" id="PS50089">
    <property type="entry name" value="ZF_RING_2"/>
    <property type="match status" value="1"/>
</dbReference>